<evidence type="ECO:0000313" key="2">
    <source>
        <dbReference type="Proteomes" id="UP000275408"/>
    </source>
</evidence>
<proteinExistence type="predicted"/>
<reference evidence="1 2" key="1">
    <citation type="journal article" date="2018" name="Sci. Rep.">
        <title>Comparative analysis of the Pocillopora damicornis genome highlights role of immune system in coral evolution.</title>
        <authorList>
            <person name="Cunning R."/>
            <person name="Bay R.A."/>
            <person name="Gillette P."/>
            <person name="Baker A.C."/>
            <person name="Traylor-Knowles N."/>
        </authorList>
    </citation>
    <scope>NUCLEOTIDE SEQUENCE [LARGE SCALE GENOMIC DNA]</scope>
    <source>
        <strain evidence="1">RSMAS</strain>
        <tissue evidence="1">Whole animal</tissue>
    </source>
</reference>
<accession>A0A3M6TBC2</accession>
<organism evidence="1 2">
    <name type="scientific">Pocillopora damicornis</name>
    <name type="common">Cauliflower coral</name>
    <name type="synonym">Millepora damicornis</name>
    <dbReference type="NCBI Taxonomy" id="46731"/>
    <lineage>
        <taxon>Eukaryota</taxon>
        <taxon>Metazoa</taxon>
        <taxon>Cnidaria</taxon>
        <taxon>Anthozoa</taxon>
        <taxon>Hexacorallia</taxon>
        <taxon>Scleractinia</taxon>
        <taxon>Astrocoeniina</taxon>
        <taxon>Pocilloporidae</taxon>
        <taxon>Pocillopora</taxon>
    </lineage>
</organism>
<dbReference type="Proteomes" id="UP000275408">
    <property type="component" value="Unassembled WGS sequence"/>
</dbReference>
<protein>
    <submittedName>
        <fullName evidence="1">Uncharacterized protein</fullName>
    </submittedName>
</protein>
<gene>
    <name evidence="1" type="ORF">pdam_00005932</name>
</gene>
<sequence>MHNKIKWQKEEEKVTTFQSFRENAKNKKHPTKHKRVTKSLEVLGYDKSIGTDEAEGQIKILEGFYAAVHKKDVEDCELYSLRVNVTAFSPIPSIESV</sequence>
<name>A0A3M6TBC2_POCDA</name>
<keyword evidence="2" id="KW-1185">Reference proteome</keyword>
<evidence type="ECO:0000313" key="1">
    <source>
        <dbReference type="EMBL" id="RMX38685.1"/>
    </source>
</evidence>
<comment type="caution">
    <text evidence="1">The sequence shown here is derived from an EMBL/GenBank/DDBJ whole genome shotgun (WGS) entry which is preliminary data.</text>
</comment>
<dbReference type="AlphaFoldDB" id="A0A3M6TBC2"/>
<dbReference type="EMBL" id="RCHS01003956">
    <property type="protein sequence ID" value="RMX38685.1"/>
    <property type="molecule type" value="Genomic_DNA"/>
</dbReference>